<feature type="transmembrane region" description="Helical" evidence="1">
    <location>
        <begin position="56"/>
        <end position="85"/>
    </location>
</feature>
<comment type="caution">
    <text evidence="2">The sequence shown here is derived from an EMBL/GenBank/DDBJ whole genome shotgun (WGS) entry which is preliminary data.</text>
</comment>
<sequence length="162" mass="18377">MYYAVDPAQFASLCVLMSNALSIACTTLVLYGLYIVLFILAIRAITQRNPPRRRTLLAVTSVMFFLGTCDAVATVALIGITMRLFKEVVQESSDPLHLLRVLDVLQLMEILRATLNIVVTDLLFLYRCYIIWDSRKKVLILPALCILATISQWDLFHTLPRK</sequence>
<accession>A0AAD7E9W9</accession>
<dbReference type="EMBL" id="JARIHO010000095">
    <property type="protein sequence ID" value="KAJ7305598.1"/>
    <property type="molecule type" value="Genomic_DNA"/>
</dbReference>
<feature type="transmembrane region" description="Helical" evidence="1">
    <location>
        <begin position="105"/>
        <end position="126"/>
    </location>
</feature>
<evidence type="ECO:0000256" key="1">
    <source>
        <dbReference type="SAM" id="Phobius"/>
    </source>
</evidence>
<organism evidence="2 3">
    <name type="scientific">Mycena albidolilacea</name>
    <dbReference type="NCBI Taxonomy" id="1033008"/>
    <lineage>
        <taxon>Eukaryota</taxon>
        <taxon>Fungi</taxon>
        <taxon>Dikarya</taxon>
        <taxon>Basidiomycota</taxon>
        <taxon>Agaricomycotina</taxon>
        <taxon>Agaricomycetes</taxon>
        <taxon>Agaricomycetidae</taxon>
        <taxon>Agaricales</taxon>
        <taxon>Marasmiineae</taxon>
        <taxon>Mycenaceae</taxon>
        <taxon>Mycena</taxon>
    </lineage>
</organism>
<protein>
    <submittedName>
        <fullName evidence="2">Uncharacterized protein</fullName>
    </submittedName>
</protein>
<feature type="transmembrane region" description="Helical" evidence="1">
    <location>
        <begin position="138"/>
        <end position="156"/>
    </location>
</feature>
<dbReference type="Proteomes" id="UP001218218">
    <property type="component" value="Unassembled WGS sequence"/>
</dbReference>
<keyword evidence="1" id="KW-0472">Membrane</keyword>
<keyword evidence="1" id="KW-1133">Transmembrane helix</keyword>
<name>A0AAD7E9W9_9AGAR</name>
<feature type="transmembrane region" description="Helical" evidence="1">
    <location>
        <begin position="20"/>
        <end position="44"/>
    </location>
</feature>
<gene>
    <name evidence="2" type="ORF">DFH08DRAFT_902432</name>
</gene>
<evidence type="ECO:0000313" key="3">
    <source>
        <dbReference type="Proteomes" id="UP001218218"/>
    </source>
</evidence>
<reference evidence="2" key="1">
    <citation type="submission" date="2023-03" db="EMBL/GenBank/DDBJ databases">
        <title>Massive genome expansion in bonnet fungi (Mycena s.s.) driven by repeated elements and novel gene families across ecological guilds.</title>
        <authorList>
            <consortium name="Lawrence Berkeley National Laboratory"/>
            <person name="Harder C.B."/>
            <person name="Miyauchi S."/>
            <person name="Viragh M."/>
            <person name="Kuo A."/>
            <person name="Thoen E."/>
            <person name="Andreopoulos B."/>
            <person name="Lu D."/>
            <person name="Skrede I."/>
            <person name="Drula E."/>
            <person name="Henrissat B."/>
            <person name="Morin E."/>
            <person name="Kohler A."/>
            <person name="Barry K."/>
            <person name="LaButti K."/>
            <person name="Morin E."/>
            <person name="Salamov A."/>
            <person name="Lipzen A."/>
            <person name="Mereny Z."/>
            <person name="Hegedus B."/>
            <person name="Baldrian P."/>
            <person name="Stursova M."/>
            <person name="Weitz H."/>
            <person name="Taylor A."/>
            <person name="Grigoriev I.V."/>
            <person name="Nagy L.G."/>
            <person name="Martin F."/>
            <person name="Kauserud H."/>
        </authorList>
    </citation>
    <scope>NUCLEOTIDE SEQUENCE</scope>
    <source>
        <strain evidence="2">CBHHK002</strain>
    </source>
</reference>
<dbReference type="AlphaFoldDB" id="A0AAD7E9W9"/>
<proteinExistence type="predicted"/>
<evidence type="ECO:0000313" key="2">
    <source>
        <dbReference type="EMBL" id="KAJ7305598.1"/>
    </source>
</evidence>
<keyword evidence="1" id="KW-0812">Transmembrane</keyword>
<keyword evidence="3" id="KW-1185">Reference proteome</keyword>